<dbReference type="AlphaFoldDB" id="A0A951PG03"/>
<feature type="transmembrane region" description="Helical" evidence="6">
    <location>
        <begin position="69"/>
        <end position="95"/>
    </location>
</feature>
<evidence type="ECO:0000256" key="5">
    <source>
        <dbReference type="ARBA" id="ARBA00023136"/>
    </source>
</evidence>
<evidence type="ECO:0000256" key="6">
    <source>
        <dbReference type="SAM" id="Phobius"/>
    </source>
</evidence>
<gene>
    <name evidence="7" type="ORF">KME25_00880</name>
</gene>
<comment type="subcellular location">
    <subcellularLocation>
        <location evidence="1">Membrane</location>
        <topology evidence="1">Multi-pass membrane protein</topology>
    </subcellularLocation>
</comment>
<dbReference type="GO" id="GO:0055085">
    <property type="term" value="P:transmembrane transport"/>
    <property type="evidence" value="ECO:0007669"/>
    <property type="project" value="TreeGrafter"/>
</dbReference>
<feature type="transmembrane region" description="Helical" evidence="6">
    <location>
        <begin position="240"/>
        <end position="266"/>
    </location>
</feature>
<feature type="transmembrane region" description="Helical" evidence="6">
    <location>
        <begin position="12"/>
        <end position="31"/>
    </location>
</feature>
<dbReference type="PANTHER" id="PTHR21716:SF66">
    <property type="entry name" value="TRANSPORT PROTEIN SLL0063-RELATED"/>
    <property type="match status" value="1"/>
</dbReference>
<feature type="transmembrane region" description="Helical" evidence="6">
    <location>
        <begin position="151"/>
        <end position="180"/>
    </location>
</feature>
<feature type="transmembrane region" description="Helical" evidence="6">
    <location>
        <begin position="309"/>
        <end position="340"/>
    </location>
</feature>
<evidence type="ECO:0000313" key="8">
    <source>
        <dbReference type="Proteomes" id="UP000753908"/>
    </source>
</evidence>
<feature type="transmembrane region" description="Helical" evidence="6">
    <location>
        <begin position="208"/>
        <end position="234"/>
    </location>
</feature>
<dbReference type="InterPro" id="IPR002549">
    <property type="entry name" value="AI-2E-like"/>
</dbReference>
<keyword evidence="5 6" id="KW-0472">Membrane</keyword>
<evidence type="ECO:0000256" key="2">
    <source>
        <dbReference type="ARBA" id="ARBA00009773"/>
    </source>
</evidence>
<comment type="similarity">
    <text evidence="2">Belongs to the autoinducer-2 exporter (AI-2E) (TC 2.A.86) family.</text>
</comment>
<evidence type="ECO:0000256" key="1">
    <source>
        <dbReference type="ARBA" id="ARBA00004141"/>
    </source>
</evidence>
<reference evidence="7" key="2">
    <citation type="journal article" date="2022" name="Microbiol. Resour. Announc.">
        <title>Metagenome Sequencing to Explore Phylogenomics of Terrestrial Cyanobacteria.</title>
        <authorList>
            <person name="Ward R.D."/>
            <person name="Stajich J.E."/>
            <person name="Johansen J.R."/>
            <person name="Huntemann M."/>
            <person name="Clum A."/>
            <person name="Foster B."/>
            <person name="Foster B."/>
            <person name="Roux S."/>
            <person name="Palaniappan K."/>
            <person name="Varghese N."/>
            <person name="Mukherjee S."/>
            <person name="Reddy T.B.K."/>
            <person name="Daum C."/>
            <person name="Copeland A."/>
            <person name="Chen I.A."/>
            <person name="Ivanova N.N."/>
            <person name="Kyrpides N.C."/>
            <person name="Shapiro N."/>
            <person name="Eloe-Fadrosh E.A."/>
            <person name="Pietrasiak N."/>
        </authorList>
    </citation>
    <scope>NUCLEOTIDE SEQUENCE</scope>
    <source>
        <strain evidence="7">CPER-KK1</strain>
    </source>
</reference>
<dbReference type="PANTHER" id="PTHR21716">
    <property type="entry name" value="TRANSMEMBRANE PROTEIN"/>
    <property type="match status" value="1"/>
</dbReference>
<feature type="transmembrane region" description="Helical" evidence="6">
    <location>
        <begin position="37"/>
        <end position="57"/>
    </location>
</feature>
<protein>
    <submittedName>
        <fullName evidence="7">AI-2E family transporter</fullName>
    </submittedName>
</protein>
<evidence type="ECO:0000256" key="4">
    <source>
        <dbReference type="ARBA" id="ARBA00022989"/>
    </source>
</evidence>
<reference evidence="7" key="1">
    <citation type="submission" date="2021-05" db="EMBL/GenBank/DDBJ databases">
        <authorList>
            <person name="Pietrasiak N."/>
            <person name="Ward R."/>
            <person name="Stajich J.E."/>
            <person name="Kurbessoian T."/>
        </authorList>
    </citation>
    <scope>NUCLEOTIDE SEQUENCE</scope>
    <source>
        <strain evidence="7">CPER-KK1</strain>
    </source>
</reference>
<proteinExistence type="inferred from homology"/>
<dbReference type="GO" id="GO:0016020">
    <property type="term" value="C:membrane"/>
    <property type="evidence" value="ECO:0007669"/>
    <property type="project" value="UniProtKB-SubCell"/>
</dbReference>
<dbReference type="Pfam" id="PF01594">
    <property type="entry name" value="AI-2E_transport"/>
    <property type="match status" value="1"/>
</dbReference>
<organism evidence="7 8">
    <name type="scientific">Symplocastrum torsivum CPER-KK1</name>
    <dbReference type="NCBI Taxonomy" id="450513"/>
    <lineage>
        <taxon>Bacteria</taxon>
        <taxon>Bacillati</taxon>
        <taxon>Cyanobacteriota</taxon>
        <taxon>Cyanophyceae</taxon>
        <taxon>Oscillatoriophycideae</taxon>
        <taxon>Oscillatoriales</taxon>
        <taxon>Microcoleaceae</taxon>
        <taxon>Symplocastrum</taxon>
    </lineage>
</organism>
<name>A0A951PG03_9CYAN</name>
<dbReference type="Proteomes" id="UP000753908">
    <property type="component" value="Unassembled WGS sequence"/>
</dbReference>
<keyword evidence="3 6" id="KW-0812">Transmembrane</keyword>
<evidence type="ECO:0000256" key="3">
    <source>
        <dbReference type="ARBA" id="ARBA00022692"/>
    </source>
</evidence>
<accession>A0A951PG03</accession>
<evidence type="ECO:0000313" key="7">
    <source>
        <dbReference type="EMBL" id="MBW4542995.1"/>
    </source>
</evidence>
<keyword evidence="4 6" id="KW-1133">Transmembrane helix</keyword>
<comment type="caution">
    <text evidence="7">The sequence shown here is derived from an EMBL/GenBank/DDBJ whole genome shotgun (WGS) entry which is preliminary data.</text>
</comment>
<sequence>MNEPSTKTILERLNNSVLVRFLLLCASGWAFVQVLDYFQTVIVIFTTAALVAFLLSYPVRSLHRFLPHGVAATLVFFVGMSIIGGLTVTVGLTVLSQGQQLITSLTEFFNSMVPVVERLETILRERNIQVDLRAIEEGVRGELLNGLGLGIGYSLATIQIFLSNLLNFILIAVITFFMLLDGERLWVFILKIVPKHLRGRFTTITKRIFLGFFQGQIILTLFLTTTTFIVFLVLQVPFPLLLAVIAGLFDIIPGIGATLGVGIIFIILLSQQVWLALKVLGACIILQQIQDNLIAPRVLQNSLNLNPVVIFFALLVGARVAGLLGIFIAIPVAGVLVSLLEIDEMKGEV</sequence>
<dbReference type="EMBL" id="JAHHIF010000001">
    <property type="protein sequence ID" value="MBW4542995.1"/>
    <property type="molecule type" value="Genomic_DNA"/>
</dbReference>